<evidence type="ECO:0000313" key="15">
    <source>
        <dbReference type="Proteomes" id="UP000193560"/>
    </source>
</evidence>
<dbReference type="OrthoDB" id="3638488at2759"/>
<dbReference type="PROSITE" id="PS51285">
    <property type="entry name" value="AGC_KINASE_CTER"/>
    <property type="match status" value="1"/>
</dbReference>
<dbReference type="PANTHER" id="PTHR22988:SF71">
    <property type="entry name" value="CITRON RHO-INTERACTING KINASE"/>
    <property type="match status" value="1"/>
</dbReference>
<evidence type="ECO:0000256" key="10">
    <source>
        <dbReference type="ARBA" id="ARBA00048679"/>
    </source>
</evidence>
<dbReference type="Gene3D" id="1.10.510.10">
    <property type="entry name" value="Transferase(Phosphotransferase) domain 1"/>
    <property type="match status" value="1"/>
</dbReference>
<dbReference type="GO" id="GO:0005524">
    <property type="term" value="F:ATP binding"/>
    <property type="evidence" value="ECO:0007669"/>
    <property type="project" value="UniProtKB-KW"/>
</dbReference>
<evidence type="ECO:0000256" key="11">
    <source>
        <dbReference type="SAM" id="MobiDB-lite"/>
    </source>
</evidence>
<dbReference type="SUPFAM" id="SSF56112">
    <property type="entry name" value="Protein kinase-like (PK-like)"/>
    <property type="match status" value="1"/>
</dbReference>
<evidence type="ECO:0000256" key="2">
    <source>
        <dbReference type="ARBA" id="ARBA00022527"/>
    </source>
</evidence>
<feature type="region of interest" description="Disordered" evidence="11">
    <location>
        <begin position="381"/>
        <end position="401"/>
    </location>
</feature>
<evidence type="ECO:0000256" key="3">
    <source>
        <dbReference type="ARBA" id="ARBA00022553"/>
    </source>
</evidence>
<dbReference type="InterPro" id="IPR000961">
    <property type="entry name" value="AGC-kinase_C"/>
</dbReference>
<evidence type="ECO:0000259" key="13">
    <source>
        <dbReference type="PROSITE" id="PS51285"/>
    </source>
</evidence>
<proteinExistence type="inferred from homology"/>
<dbReference type="STRING" id="90262.A0A1X2J271"/>
<evidence type="ECO:0000313" key="14">
    <source>
        <dbReference type="EMBL" id="ORZ25910.1"/>
    </source>
</evidence>
<feature type="domain" description="Protein kinase" evidence="12">
    <location>
        <begin position="83"/>
        <end position="345"/>
    </location>
</feature>
<protein>
    <recommendedName>
        <fullName evidence="1">non-specific serine/threonine protein kinase</fullName>
        <ecNumber evidence="1">2.7.11.1</ecNumber>
    </recommendedName>
</protein>
<accession>A0A1X2J271</accession>
<evidence type="ECO:0000256" key="8">
    <source>
        <dbReference type="ARBA" id="ARBA00038271"/>
    </source>
</evidence>
<dbReference type="PANTHER" id="PTHR22988">
    <property type="entry name" value="MYOTONIC DYSTROPHY S/T KINASE-RELATED"/>
    <property type="match status" value="1"/>
</dbReference>
<keyword evidence="3" id="KW-0597">Phosphoprotein</keyword>
<dbReference type="PROSITE" id="PS50011">
    <property type="entry name" value="PROTEIN_KINASE_DOM"/>
    <property type="match status" value="1"/>
</dbReference>
<dbReference type="GO" id="GO:0005856">
    <property type="term" value="C:cytoskeleton"/>
    <property type="evidence" value="ECO:0007669"/>
    <property type="project" value="TreeGrafter"/>
</dbReference>
<keyword evidence="6 14" id="KW-0418">Kinase</keyword>
<evidence type="ECO:0000256" key="9">
    <source>
        <dbReference type="ARBA" id="ARBA00047899"/>
    </source>
</evidence>
<keyword evidence="5" id="KW-0547">Nucleotide-binding</keyword>
<feature type="domain" description="AGC-kinase C-terminal" evidence="13">
    <location>
        <begin position="346"/>
        <end position="401"/>
    </location>
</feature>
<evidence type="ECO:0000256" key="4">
    <source>
        <dbReference type="ARBA" id="ARBA00022679"/>
    </source>
</evidence>
<evidence type="ECO:0000256" key="5">
    <source>
        <dbReference type="ARBA" id="ARBA00022741"/>
    </source>
</evidence>
<comment type="catalytic activity">
    <reaction evidence="10">
        <text>L-seryl-[protein] + ATP = O-phospho-L-seryl-[protein] + ADP + H(+)</text>
        <dbReference type="Rhea" id="RHEA:17989"/>
        <dbReference type="Rhea" id="RHEA-COMP:9863"/>
        <dbReference type="Rhea" id="RHEA-COMP:11604"/>
        <dbReference type="ChEBI" id="CHEBI:15378"/>
        <dbReference type="ChEBI" id="CHEBI:29999"/>
        <dbReference type="ChEBI" id="CHEBI:30616"/>
        <dbReference type="ChEBI" id="CHEBI:83421"/>
        <dbReference type="ChEBI" id="CHEBI:456216"/>
        <dbReference type="EC" id="2.7.11.1"/>
    </reaction>
</comment>
<dbReference type="InterPro" id="IPR050839">
    <property type="entry name" value="Rho-assoc_Ser/Thr_Kinase"/>
</dbReference>
<dbReference type="GO" id="GO:0031032">
    <property type="term" value="P:actomyosin structure organization"/>
    <property type="evidence" value="ECO:0007669"/>
    <property type="project" value="TreeGrafter"/>
</dbReference>
<dbReference type="Gene3D" id="3.30.200.20">
    <property type="entry name" value="Phosphorylase Kinase, domain 1"/>
    <property type="match status" value="1"/>
</dbReference>
<gene>
    <name evidence="14" type="ORF">BCR42DRAFT_401190</name>
</gene>
<keyword evidence="4" id="KW-0808">Transferase</keyword>
<sequence>MVSLCNCSFNQYRSTSHETHKLSSTPRLLTLDHQATTKNTASTATTLLSPHSIKTKEDTHANVFSSTLPVKKNPSNAYTKNDFSILKPLAKGQYGKVYIVQCLLDQQIYCMKIQSRRSLMEHGDRVNFENERNILAYQDPRLIGLFASFRDGDDFVLVMEYACGGDLFSLLDRQPTLCLTEHQAQFYMAEMVLACQSLHQLNYLHRDIKPQNILLDRNGHVKLADFGSSRSLSQCMETIQSTPVGTCDYISPEILLSNQGNVTYGTEVDCWSLGICLYEMLQELPPFYSDKGENDTYRKILFHQGSVSFNPRLPISDNAKDLINSLLTKPEHRLTLDQIKAHPFFDSIDWDHIFESTAPFLPAIKSLDDTSYFSIPFSELPPSPCQSQPLTPPSSPPYFLK</sequence>
<keyword evidence="7" id="KW-0067">ATP-binding</keyword>
<evidence type="ECO:0000259" key="12">
    <source>
        <dbReference type="PROSITE" id="PS50011"/>
    </source>
</evidence>
<dbReference type="AlphaFoldDB" id="A0A1X2J271"/>
<dbReference type="Pfam" id="PF00069">
    <property type="entry name" value="Pkinase"/>
    <property type="match status" value="1"/>
</dbReference>
<keyword evidence="15" id="KW-1185">Reference proteome</keyword>
<dbReference type="InterPro" id="IPR008271">
    <property type="entry name" value="Ser/Thr_kinase_AS"/>
</dbReference>
<dbReference type="EC" id="2.7.11.1" evidence="1"/>
<dbReference type="GO" id="GO:0004674">
    <property type="term" value="F:protein serine/threonine kinase activity"/>
    <property type="evidence" value="ECO:0007669"/>
    <property type="project" value="UniProtKB-KW"/>
</dbReference>
<comment type="caution">
    <text evidence="14">The sequence shown here is derived from an EMBL/GenBank/DDBJ whole genome shotgun (WGS) entry which is preliminary data.</text>
</comment>
<comment type="similarity">
    <text evidence="8">Belongs to the protein kinase superfamily. STE Ser/Thr protein kinase family. COT1 subfamily.</text>
</comment>
<organism evidence="14 15">
    <name type="scientific">Absidia repens</name>
    <dbReference type="NCBI Taxonomy" id="90262"/>
    <lineage>
        <taxon>Eukaryota</taxon>
        <taxon>Fungi</taxon>
        <taxon>Fungi incertae sedis</taxon>
        <taxon>Mucoromycota</taxon>
        <taxon>Mucoromycotina</taxon>
        <taxon>Mucoromycetes</taxon>
        <taxon>Mucorales</taxon>
        <taxon>Cunninghamellaceae</taxon>
        <taxon>Absidia</taxon>
    </lineage>
</organism>
<evidence type="ECO:0000256" key="1">
    <source>
        <dbReference type="ARBA" id="ARBA00012513"/>
    </source>
</evidence>
<keyword evidence="2" id="KW-0723">Serine/threonine-protein kinase</keyword>
<dbReference type="InterPro" id="IPR000719">
    <property type="entry name" value="Prot_kinase_dom"/>
</dbReference>
<dbReference type="PROSITE" id="PS00108">
    <property type="entry name" value="PROTEIN_KINASE_ST"/>
    <property type="match status" value="1"/>
</dbReference>
<dbReference type="SMART" id="SM00220">
    <property type="entry name" value="S_TKc"/>
    <property type="match status" value="1"/>
</dbReference>
<reference evidence="14 15" key="1">
    <citation type="submission" date="2016-07" db="EMBL/GenBank/DDBJ databases">
        <title>Pervasive Adenine N6-methylation of Active Genes in Fungi.</title>
        <authorList>
            <consortium name="DOE Joint Genome Institute"/>
            <person name="Mondo S.J."/>
            <person name="Dannebaum R.O."/>
            <person name="Kuo R.C."/>
            <person name="Labutti K."/>
            <person name="Haridas S."/>
            <person name="Kuo A."/>
            <person name="Salamov A."/>
            <person name="Ahrendt S.R."/>
            <person name="Lipzen A."/>
            <person name="Sullivan W."/>
            <person name="Andreopoulos W.B."/>
            <person name="Clum A."/>
            <person name="Lindquist E."/>
            <person name="Daum C."/>
            <person name="Ramamoorthy G.K."/>
            <person name="Gryganskyi A."/>
            <person name="Culley D."/>
            <person name="Magnuson J.K."/>
            <person name="James T.Y."/>
            <person name="O'Malley M.A."/>
            <person name="Stajich J.E."/>
            <person name="Spatafora J.W."/>
            <person name="Visel A."/>
            <person name="Grigoriev I.V."/>
        </authorList>
    </citation>
    <scope>NUCLEOTIDE SEQUENCE [LARGE SCALE GENOMIC DNA]</scope>
    <source>
        <strain evidence="14 15">NRRL 1336</strain>
    </source>
</reference>
<dbReference type="InterPro" id="IPR011009">
    <property type="entry name" value="Kinase-like_dom_sf"/>
</dbReference>
<evidence type="ECO:0000256" key="6">
    <source>
        <dbReference type="ARBA" id="ARBA00022777"/>
    </source>
</evidence>
<evidence type="ECO:0000256" key="7">
    <source>
        <dbReference type="ARBA" id="ARBA00022840"/>
    </source>
</evidence>
<name>A0A1X2J271_9FUNG</name>
<dbReference type="GO" id="GO:0005737">
    <property type="term" value="C:cytoplasm"/>
    <property type="evidence" value="ECO:0007669"/>
    <property type="project" value="TreeGrafter"/>
</dbReference>
<dbReference type="EMBL" id="MCGE01000001">
    <property type="protein sequence ID" value="ORZ25910.1"/>
    <property type="molecule type" value="Genomic_DNA"/>
</dbReference>
<dbReference type="Proteomes" id="UP000193560">
    <property type="component" value="Unassembled WGS sequence"/>
</dbReference>
<comment type="catalytic activity">
    <reaction evidence="9">
        <text>L-threonyl-[protein] + ATP = O-phospho-L-threonyl-[protein] + ADP + H(+)</text>
        <dbReference type="Rhea" id="RHEA:46608"/>
        <dbReference type="Rhea" id="RHEA-COMP:11060"/>
        <dbReference type="Rhea" id="RHEA-COMP:11605"/>
        <dbReference type="ChEBI" id="CHEBI:15378"/>
        <dbReference type="ChEBI" id="CHEBI:30013"/>
        <dbReference type="ChEBI" id="CHEBI:30616"/>
        <dbReference type="ChEBI" id="CHEBI:61977"/>
        <dbReference type="ChEBI" id="CHEBI:456216"/>
        <dbReference type="EC" id="2.7.11.1"/>
    </reaction>
</comment>
<dbReference type="FunFam" id="1.10.510.10:FF:000751">
    <property type="entry name" value="Non-specific serine/threonine protein kinase"/>
    <property type="match status" value="1"/>
</dbReference>